<dbReference type="CDD" id="cd18577">
    <property type="entry name" value="ABC_6TM_Pgp_ABCB1_D1_like"/>
    <property type="match status" value="1"/>
</dbReference>
<accession>A0A6A6TEF2</accession>
<evidence type="ECO:0000256" key="2">
    <source>
        <dbReference type="ARBA" id="ARBA00007577"/>
    </source>
</evidence>
<feature type="transmembrane region" description="Helical" evidence="11">
    <location>
        <begin position="229"/>
        <end position="249"/>
    </location>
</feature>
<keyword evidence="15" id="KW-1185">Reference proteome</keyword>
<feature type="transmembrane region" description="Helical" evidence="11">
    <location>
        <begin position="889"/>
        <end position="907"/>
    </location>
</feature>
<dbReference type="InterPro" id="IPR039421">
    <property type="entry name" value="Type_1_exporter"/>
</dbReference>
<dbReference type="GO" id="GO:0090374">
    <property type="term" value="P:oligopeptide export from mitochondrion"/>
    <property type="evidence" value="ECO:0007669"/>
    <property type="project" value="TreeGrafter"/>
</dbReference>
<feature type="compositionally biased region" description="Low complexity" evidence="10">
    <location>
        <begin position="12"/>
        <end position="21"/>
    </location>
</feature>
<organism evidence="14 15">
    <name type="scientific">Lophiostoma macrostomum CBS 122681</name>
    <dbReference type="NCBI Taxonomy" id="1314788"/>
    <lineage>
        <taxon>Eukaryota</taxon>
        <taxon>Fungi</taxon>
        <taxon>Dikarya</taxon>
        <taxon>Ascomycota</taxon>
        <taxon>Pezizomycotina</taxon>
        <taxon>Dothideomycetes</taxon>
        <taxon>Pleosporomycetidae</taxon>
        <taxon>Pleosporales</taxon>
        <taxon>Lophiostomataceae</taxon>
        <taxon>Lophiostoma</taxon>
    </lineage>
</organism>
<feature type="transmembrane region" description="Helical" evidence="11">
    <location>
        <begin position="913"/>
        <end position="931"/>
    </location>
</feature>
<feature type="transmembrane region" description="Helical" evidence="11">
    <location>
        <begin position="201"/>
        <end position="223"/>
    </location>
</feature>
<dbReference type="Gene3D" id="1.20.1560.10">
    <property type="entry name" value="ABC transporter type 1, transmembrane domain"/>
    <property type="match status" value="1"/>
</dbReference>
<feature type="domain" description="ABC transporter" evidence="12">
    <location>
        <begin position="408"/>
        <end position="701"/>
    </location>
</feature>
<evidence type="ECO:0000256" key="10">
    <source>
        <dbReference type="SAM" id="MobiDB-lite"/>
    </source>
</evidence>
<sequence>MASSGRDQPMPGSTGITAGATETTAHVVDIATAEKDDVAQMVKENGKSVHKSKKQKKKPEAGLGNYFRVFKYGTKLDALLVTVSLLTSIGAGVALPLMTVVLGNLVGDFTGYFVPNTTVTKGEFQAAVNHNALWITYLFIAKFVLSYFSMLTIRISGLRLSAALRLAYLRATFAQPVATIDTISPGKVSTRITTSSNTVQLAVSQALAQLWQSLAFTVAAYVVAFSKNWLLTFVATIALPVTLLVYGLIMPSLIKSVKLSEKHHEDASAVAYEMFSSIRIVAAFGAEDKLAKQHEVFLEKAEKVGRKLAPIMGLIMTPMMMGMYGVFGLTFWFGVRQYSRGEITNINSIIVVLFSVMMATTSIGRVVSPIISIVKAATAATELFVTIDAPVPDITGRKAPDVSSTADIRFEDVAFSYPSRPNVQILDGLNVTFEAGKVTAIVGPSGSGKSTVVGLIQRWYNLLGTTADVTPTDQSEDAASIEESAKQKKKSKKGGKTDEEEKEEDLGPNTCTGTVRIGGIDLCDVDLKWWRSQIGLVQQEPFLFNDTLFNNVAYGLCGTPLANKTKEEKMAMVEEACEEAYASEFISKLPDGYDTMVGESGIKLSGGQRQRIAIARSIIKQPPILILDEATSAIDVRTERVVQEALDRVSKNRTTIVIAHRLSTIRRADKIIVLRQGKLVEQGTHEELLRDERGVYFALVNAQELAVGTEEDEVALEKTGTADTEKSEKDRGSDTRANTEDPEYKEVGLLRSFGKLVYEQRHHWFLYSVAILGILGGGVVYPLQAYIFANLIEVFTYTGDKFVHEGYFWAGMFGVLSGGVGLAYFVLGFASHTISIYVTRTYRQEYLVNMMRKRIPFFDAEGHSAGSLTSSLSSDTTTLQQLISTEMSMAFISVVNLVGSIIIAFVYGWKLSLVGLFACMPPILAAGYLRFRIELKFEEMTAKIFADSSQFATEAVGAFRTVLSLIMEDTITERYSSLLDGHVRKAYGSAKFGTIVFAASDSVDLACVALTFWYGGTLMASREIGLTSFFVMYMSIVQGAQAAGMWFSFAPNMAAAAAASNRILGMRPSPKAQAPLHDAIHPSSHGVGIEFQNVNFSYKSRQVPVLDSLSLKIRPGQFAALVGASGCGKSTTISLLERFYDPDSGRILYNDQDITSLDTAAYRQQLSLVSQEPTLYEGTIRENVALSVDTATDDDIHSACRDAQIHDFITSLPDAYATRLGPKGTSLSGGQKQRLSLARALLRKPKLLLLDEATSSLDSESEKLVQEAIERAAGDGARTVIAVAHRLATIQKADVIFVLGSGRVLEQGSHQELLRRKGVYFQMCQAQALDR</sequence>
<protein>
    <submittedName>
        <fullName evidence="14">Leptomycin B resistance protein pmd1</fullName>
    </submittedName>
</protein>
<evidence type="ECO:0000313" key="15">
    <source>
        <dbReference type="Proteomes" id="UP000799324"/>
    </source>
</evidence>
<evidence type="ECO:0000313" key="14">
    <source>
        <dbReference type="EMBL" id="KAF2658230.1"/>
    </source>
</evidence>
<feature type="transmembrane region" description="Helical" evidence="11">
    <location>
        <begin position="78"/>
        <end position="102"/>
    </location>
</feature>
<evidence type="ECO:0000256" key="5">
    <source>
        <dbReference type="ARBA" id="ARBA00022737"/>
    </source>
</evidence>
<keyword evidence="3" id="KW-0813">Transport</keyword>
<evidence type="ECO:0000256" key="11">
    <source>
        <dbReference type="SAM" id="Phobius"/>
    </source>
</evidence>
<dbReference type="SUPFAM" id="SSF52540">
    <property type="entry name" value="P-loop containing nucleoside triphosphate hydrolases"/>
    <property type="match status" value="3"/>
</dbReference>
<keyword evidence="5" id="KW-0677">Repeat</keyword>
<evidence type="ECO:0000256" key="9">
    <source>
        <dbReference type="ARBA" id="ARBA00023136"/>
    </source>
</evidence>
<feature type="transmembrane region" description="Helical" evidence="11">
    <location>
        <begin position="764"/>
        <end position="787"/>
    </location>
</feature>
<keyword evidence="8 11" id="KW-1133">Transmembrane helix</keyword>
<feature type="transmembrane region" description="Helical" evidence="11">
    <location>
        <begin position="807"/>
        <end position="830"/>
    </location>
</feature>
<dbReference type="InterPro" id="IPR011527">
    <property type="entry name" value="ABC1_TM_dom"/>
</dbReference>
<feature type="region of interest" description="Disordered" evidence="10">
    <location>
        <begin position="711"/>
        <end position="740"/>
    </location>
</feature>
<keyword evidence="6" id="KW-0547">Nucleotide-binding</keyword>
<dbReference type="PANTHER" id="PTHR43394">
    <property type="entry name" value="ATP-DEPENDENT PERMEASE MDL1, MITOCHONDRIAL"/>
    <property type="match status" value="1"/>
</dbReference>
<dbReference type="GO" id="GO:0005743">
    <property type="term" value="C:mitochondrial inner membrane"/>
    <property type="evidence" value="ECO:0007669"/>
    <property type="project" value="TreeGrafter"/>
</dbReference>
<gene>
    <name evidence="14" type="ORF">K491DRAFT_690385</name>
</gene>
<dbReference type="CDD" id="cd18578">
    <property type="entry name" value="ABC_6TM_Pgp_ABCB1_D2_like"/>
    <property type="match status" value="1"/>
</dbReference>
<feature type="region of interest" description="Disordered" evidence="10">
    <location>
        <begin position="471"/>
        <end position="510"/>
    </location>
</feature>
<evidence type="ECO:0000256" key="1">
    <source>
        <dbReference type="ARBA" id="ARBA00004141"/>
    </source>
</evidence>
<dbReference type="InterPro" id="IPR027417">
    <property type="entry name" value="P-loop_NTPase"/>
</dbReference>
<feature type="domain" description="ABC transmembrane type-1" evidence="13">
    <location>
        <begin position="769"/>
        <end position="1055"/>
    </location>
</feature>
<feature type="region of interest" description="Disordered" evidence="10">
    <location>
        <begin position="1"/>
        <end position="21"/>
    </location>
</feature>
<proteinExistence type="inferred from homology"/>
<evidence type="ECO:0000256" key="7">
    <source>
        <dbReference type="ARBA" id="ARBA00022840"/>
    </source>
</evidence>
<dbReference type="GO" id="GO:0005524">
    <property type="term" value="F:ATP binding"/>
    <property type="evidence" value="ECO:0007669"/>
    <property type="project" value="UniProtKB-KW"/>
</dbReference>
<feature type="domain" description="ABC transporter" evidence="12">
    <location>
        <begin position="1089"/>
        <end position="1326"/>
    </location>
</feature>
<feature type="compositionally biased region" description="Basic and acidic residues" evidence="10">
    <location>
        <begin position="723"/>
        <end position="740"/>
    </location>
</feature>
<dbReference type="InterPro" id="IPR017871">
    <property type="entry name" value="ABC_transporter-like_CS"/>
</dbReference>
<keyword evidence="4 11" id="KW-0812">Transmembrane</keyword>
<dbReference type="PROSITE" id="PS50893">
    <property type="entry name" value="ABC_TRANSPORTER_2"/>
    <property type="match status" value="2"/>
</dbReference>
<evidence type="ECO:0000256" key="6">
    <source>
        <dbReference type="ARBA" id="ARBA00022741"/>
    </source>
</evidence>
<dbReference type="Pfam" id="PF00005">
    <property type="entry name" value="ABC_tran"/>
    <property type="match status" value="3"/>
</dbReference>
<feature type="domain" description="ABC transmembrane type-1" evidence="13">
    <location>
        <begin position="83"/>
        <end position="375"/>
    </location>
</feature>
<evidence type="ECO:0000256" key="8">
    <source>
        <dbReference type="ARBA" id="ARBA00022989"/>
    </source>
</evidence>
<dbReference type="PROSITE" id="PS00211">
    <property type="entry name" value="ABC_TRANSPORTER_1"/>
    <property type="match status" value="2"/>
</dbReference>
<dbReference type="GO" id="GO:0015421">
    <property type="term" value="F:ABC-type oligopeptide transporter activity"/>
    <property type="evidence" value="ECO:0007669"/>
    <property type="project" value="TreeGrafter"/>
</dbReference>
<evidence type="ECO:0000259" key="13">
    <source>
        <dbReference type="PROSITE" id="PS50929"/>
    </source>
</evidence>
<dbReference type="Proteomes" id="UP000799324">
    <property type="component" value="Unassembled WGS sequence"/>
</dbReference>
<dbReference type="Gene3D" id="3.40.50.300">
    <property type="entry name" value="P-loop containing nucleotide triphosphate hydrolases"/>
    <property type="match status" value="2"/>
</dbReference>
<dbReference type="FunFam" id="1.20.1560.10:FF:000057">
    <property type="entry name" value="ABC multidrug transporter SitT"/>
    <property type="match status" value="1"/>
</dbReference>
<feature type="transmembrane region" description="Helical" evidence="11">
    <location>
        <begin position="1026"/>
        <end position="1047"/>
    </location>
</feature>
<dbReference type="InterPro" id="IPR036640">
    <property type="entry name" value="ABC1_TM_sf"/>
</dbReference>
<dbReference type="PANTHER" id="PTHR43394:SF11">
    <property type="entry name" value="ATP-BINDING CASSETTE TRANSPORTER"/>
    <property type="match status" value="1"/>
</dbReference>
<reference evidence="14" key="1">
    <citation type="journal article" date="2020" name="Stud. Mycol.">
        <title>101 Dothideomycetes genomes: a test case for predicting lifestyles and emergence of pathogens.</title>
        <authorList>
            <person name="Haridas S."/>
            <person name="Albert R."/>
            <person name="Binder M."/>
            <person name="Bloem J."/>
            <person name="Labutti K."/>
            <person name="Salamov A."/>
            <person name="Andreopoulos B."/>
            <person name="Baker S."/>
            <person name="Barry K."/>
            <person name="Bills G."/>
            <person name="Bluhm B."/>
            <person name="Cannon C."/>
            <person name="Castanera R."/>
            <person name="Culley D."/>
            <person name="Daum C."/>
            <person name="Ezra D."/>
            <person name="Gonzalez J."/>
            <person name="Henrissat B."/>
            <person name="Kuo A."/>
            <person name="Liang C."/>
            <person name="Lipzen A."/>
            <person name="Lutzoni F."/>
            <person name="Magnuson J."/>
            <person name="Mondo S."/>
            <person name="Nolan M."/>
            <person name="Ohm R."/>
            <person name="Pangilinan J."/>
            <person name="Park H.-J."/>
            <person name="Ramirez L."/>
            <person name="Alfaro M."/>
            <person name="Sun H."/>
            <person name="Tritt A."/>
            <person name="Yoshinaga Y."/>
            <person name="Zwiers L.-H."/>
            <person name="Turgeon B."/>
            <person name="Goodwin S."/>
            <person name="Spatafora J."/>
            <person name="Crous P."/>
            <person name="Grigoriev I."/>
        </authorList>
    </citation>
    <scope>NUCLEOTIDE SEQUENCE</scope>
    <source>
        <strain evidence="14">CBS 122681</strain>
    </source>
</reference>
<dbReference type="OrthoDB" id="6500128at2759"/>
<dbReference type="SUPFAM" id="SSF90123">
    <property type="entry name" value="ABC transporter transmembrane region"/>
    <property type="match status" value="2"/>
</dbReference>
<comment type="similarity">
    <text evidence="2">Belongs to the ABC transporter superfamily. ABCB family. Multidrug resistance exporter (TC 3.A.1.201) subfamily.</text>
</comment>
<feature type="transmembrane region" description="Helical" evidence="11">
    <location>
        <begin position="992"/>
        <end position="1014"/>
    </location>
</feature>
<dbReference type="SMART" id="SM00382">
    <property type="entry name" value="AAA"/>
    <property type="match status" value="2"/>
</dbReference>
<feature type="transmembrane region" description="Helical" evidence="11">
    <location>
        <begin position="134"/>
        <end position="155"/>
    </location>
</feature>
<keyword evidence="7" id="KW-0067">ATP-binding</keyword>
<dbReference type="InterPro" id="IPR003593">
    <property type="entry name" value="AAA+_ATPase"/>
</dbReference>
<evidence type="ECO:0000256" key="3">
    <source>
        <dbReference type="ARBA" id="ARBA00022448"/>
    </source>
</evidence>
<dbReference type="InterPro" id="IPR003439">
    <property type="entry name" value="ABC_transporter-like_ATP-bd"/>
</dbReference>
<feature type="transmembrane region" description="Helical" evidence="11">
    <location>
        <begin position="308"/>
        <end position="334"/>
    </location>
</feature>
<feature type="transmembrane region" description="Helical" evidence="11">
    <location>
        <begin position="346"/>
        <end position="367"/>
    </location>
</feature>
<dbReference type="GO" id="GO:0016887">
    <property type="term" value="F:ATP hydrolysis activity"/>
    <property type="evidence" value="ECO:0007669"/>
    <property type="project" value="InterPro"/>
</dbReference>
<evidence type="ECO:0000259" key="12">
    <source>
        <dbReference type="PROSITE" id="PS50893"/>
    </source>
</evidence>
<dbReference type="FunFam" id="3.40.50.300:FF:000913">
    <property type="entry name" value="ABC multidrug transporter SitT"/>
    <property type="match status" value="1"/>
</dbReference>
<dbReference type="Pfam" id="PF00664">
    <property type="entry name" value="ABC_membrane"/>
    <property type="match status" value="2"/>
</dbReference>
<dbReference type="EMBL" id="MU004317">
    <property type="protein sequence ID" value="KAF2658230.1"/>
    <property type="molecule type" value="Genomic_DNA"/>
</dbReference>
<name>A0A6A6TEF2_9PLEO</name>
<comment type="subcellular location">
    <subcellularLocation>
        <location evidence="1">Membrane</location>
        <topology evidence="1">Multi-pass membrane protein</topology>
    </subcellularLocation>
</comment>
<dbReference type="PROSITE" id="PS50929">
    <property type="entry name" value="ABC_TM1F"/>
    <property type="match status" value="2"/>
</dbReference>
<evidence type="ECO:0000256" key="4">
    <source>
        <dbReference type="ARBA" id="ARBA00022692"/>
    </source>
</evidence>
<keyword evidence="9 11" id="KW-0472">Membrane</keyword>